<feature type="domain" description="Carboxylesterase type B" evidence="2">
    <location>
        <begin position="8"/>
        <end position="78"/>
    </location>
</feature>
<sequence>MSPHPQTLQVLSPLPKNLFHRTISESGVAVTTVLLKKDNKPLAAQTAVTAGCKTTTSVVMVHCLRQKTEDELLETTSNMVGASMLVDRLCVLGPGHRQVP</sequence>
<evidence type="ECO:0000256" key="1">
    <source>
        <dbReference type="ARBA" id="ARBA00005964"/>
    </source>
</evidence>
<dbReference type="InterPro" id="IPR050309">
    <property type="entry name" value="Type-B_Carboxylest/Lipase"/>
</dbReference>
<dbReference type="Gene3D" id="3.40.50.1820">
    <property type="entry name" value="alpha/beta hydrolase"/>
    <property type="match status" value="1"/>
</dbReference>
<accession>A0A834QYR2</accession>
<evidence type="ECO:0000313" key="3">
    <source>
        <dbReference type="EMBL" id="KAF7487022.1"/>
    </source>
</evidence>
<name>A0A834QYR2_MARMO</name>
<dbReference type="PANTHER" id="PTHR11559">
    <property type="entry name" value="CARBOXYLESTERASE"/>
    <property type="match status" value="1"/>
</dbReference>
<organism evidence="3 4">
    <name type="scientific">Marmota monax</name>
    <name type="common">Woodchuck</name>
    <dbReference type="NCBI Taxonomy" id="9995"/>
    <lineage>
        <taxon>Eukaryota</taxon>
        <taxon>Metazoa</taxon>
        <taxon>Chordata</taxon>
        <taxon>Craniata</taxon>
        <taxon>Vertebrata</taxon>
        <taxon>Euteleostomi</taxon>
        <taxon>Mammalia</taxon>
        <taxon>Eutheria</taxon>
        <taxon>Euarchontoglires</taxon>
        <taxon>Glires</taxon>
        <taxon>Rodentia</taxon>
        <taxon>Sciuromorpha</taxon>
        <taxon>Sciuridae</taxon>
        <taxon>Xerinae</taxon>
        <taxon>Marmotini</taxon>
        <taxon>Marmota</taxon>
    </lineage>
</organism>
<dbReference type="InterPro" id="IPR002018">
    <property type="entry name" value="CarbesteraseB"/>
</dbReference>
<dbReference type="SUPFAM" id="SSF53474">
    <property type="entry name" value="alpha/beta-Hydrolases"/>
    <property type="match status" value="1"/>
</dbReference>
<dbReference type="AlphaFoldDB" id="A0A834QYR2"/>
<gene>
    <name evidence="3" type="ORF">GHT09_000582</name>
</gene>
<protein>
    <recommendedName>
        <fullName evidence="2">Carboxylesterase type B domain-containing protein</fullName>
    </recommendedName>
</protein>
<reference evidence="3" key="1">
    <citation type="submission" date="2020-08" db="EMBL/GenBank/DDBJ databases">
        <authorList>
            <person name="Shumante A."/>
            <person name="Zimin A.V."/>
            <person name="Puiu D."/>
            <person name="Salzberg S.L."/>
        </authorList>
    </citation>
    <scope>NUCLEOTIDE SEQUENCE</scope>
    <source>
        <strain evidence="3">WC2-LM</strain>
        <tissue evidence="3">Liver</tissue>
    </source>
</reference>
<proteinExistence type="inferred from homology"/>
<dbReference type="EMBL" id="WJEC01000018">
    <property type="protein sequence ID" value="KAF7487022.1"/>
    <property type="molecule type" value="Genomic_DNA"/>
</dbReference>
<comment type="similarity">
    <text evidence="1">Belongs to the type-B carboxylesterase/lipase family.</text>
</comment>
<evidence type="ECO:0000313" key="4">
    <source>
        <dbReference type="Proteomes" id="UP000662637"/>
    </source>
</evidence>
<dbReference type="Proteomes" id="UP000662637">
    <property type="component" value="Unassembled WGS sequence"/>
</dbReference>
<comment type="caution">
    <text evidence="3">The sequence shown here is derived from an EMBL/GenBank/DDBJ whole genome shotgun (WGS) entry which is preliminary data.</text>
</comment>
<evidence type="ECO:0000259" key="2">
    <source>
        <dbReference type="Pfam" id="PF00135"/>
    </source>
</evidence>
<dbReference type="InterPro" id="IPR029058">
    <property type="entry name" value="AB_hydrolase_fold"/>
</dbReference>
<dbReference type="Pfam" id="PF00135">
    <property type="entry name" value="COesterase"/>
    <property type="match status" value="1"/>
</dbReference>